<name>A0A0M3IWB6_ASCLU</name>
<accession>A0A0M3IWB6</accession>
<evidence type="ECO:0000313" key="1">
    <source>
        <dbReference type="Proteomes" id="UP000036681"/>
    </source>
</evidence>
<proteinExistence type="predicted"/>
<dbReference type="Proteomes" id="UP000036681">
    <property type="component" value="Unplaced"/>
</dbReference>
<dbReference type="AlphaFoldDB" id="A0A0M3IWB6"/>
<dbReference type="InterPro" id="IPR012340">
    <property type="entry name" value="NA-bd_OB-fold"/>
</dbReference>
<protein>
    <submittedName>
        <fullName evidence="2">Helitron helicase</fullName>
    </submittedName>
</protein>
<organism evidence="1 2">
    <name type="scientific">Ascaris lumbricoides</name>
    <name type="common">Giant roundworm</name>
    <dbReference type="NCBI Taxonomy" id="6252"/>
    <lineage>
        <taxon>Eukaryota</taxon>
        <taxon>Metazoa</taxon>
        <taxon>Ecdysozoa</taxon>
        <taxon>Nematoda</taxon>
        <taxon>Chromadorea</taxon>
        <taxon>Rhabditida</taxon>
        <taxon>Spirurina</taxon>
        <taxon>Ascaridomorpha</taxon>
        <taxon>Ascaridoidea</taxon>
        <taxon>Ascarididae</taxon>
        <taxon>Ascaris</taxon>
    </lineage>
</organism>
<evidence type="ECO:0000313" key="2">
    <source>
        <dbReference type="WBParaSite" id="ALUE_0002304401-mRNA-1"/>
    </source>
</evidence>
<keyword evidence="1" id="KW-1185">Reference proteome</keyword>
<reference evidence="2" key="1">
    <citation type="submission" date="2017-02" db="UniProtKB">
        <authorList>
            <consortium name="WormBaseParasite"/>
        </authorList>
    </citation>
    <scope>IDENTIFICATION</scope>
</reference>
<dbReference type="WBParaSite" id="ALUE_0002304401-mRNA-1">
    <property type="protein sequence ID" value="ALUE_0002304401-mRNA-1"/>
    <property type="gene ID" value="ALUE_0002304401"/>
</dbReference>
<dbReference type="Gene3D" id="2.40.50.140">
    <property type="entry name" value="Nucleic acid-binding proteins"/>
    <property type="match status" value="1"/>
</dbReference>
<sequence>MYYTSGGTVKQANKRYNTTGHDYELTMRSDTGAKPRLNLNVVPLAMVSSRAGQCIDIIAIIDQVSELQQVQFSILIYEVISKMSSWKIRM</sequence>